<accession>A0A6S6ZWR2</accession>
<feature type="transmembrane region" description="Helical" evidence="1">
    <location>
        <begin position="52"/>
        <end position="74"/>
    </location>
</feature>
<evidence type="ECO:0000256" key="1">
    <source>
        <dbReference type="SAM" id="Phobius"/>
    </source>
</evidence>
<sequence length="373" mass="41144">MLAMIPVSLPSANFYLLLSLGLLAGVVLAIWGVVLAVSASHRRTVRKHWKKSAVLFVVLAVPFAFFAWVHTIVWQIERESERAEAARNVTLEQAATVGGVAMPAGTRLKLQDEGQLETYVEAEFPAPTPIFGVHTLFARRYLDTEYEKDTYELIRRYPRNIVLKGQGDQLVQGWRCDSTQDIEFDTESDGAMKALNQCTLGSGNEVEGIAIHAGSVLYGSTGTVYVDGSSDPDRWRIEVKDPVAVKVFGLMLSEPRIYLDIDRRLLRVSDAELACRVQRGGFDYAEGTQVKTIRRVIDGQREPFPGVLVFSPGEGRVARREGHADVPEGMSVMQAFDGTLAGIVTNDEVGVFKFATFVVGDEEPKPPARARCP</sequence>
<feature type="transmembrane region" description="Helical" evidence="1">
    <location>
        <begin position="12"/>
        <end position="40"/>
    </location>
</feature>
<keyword evidence="3" id="KW-1185">Reference proteome</keyword>
<keyword evidence="1" id="KW-0812">Transmembrane</keyword>
<gene>
    <name evidence="2" type="ORF">LMG3441_01971</name>
</gene>
<dbReference type="Proteomes" id="UP000494269">
    <property type="component" value="Unassembled WGS sequence"/>
</dbReference>
<proteinExistence type="predicted"/>
<organism evidence="2 3">
    <name type="scientific">Achromobacter kerstersii</name>
    <dbReference type="NCBI Taxonomy" id="1353890"/>
    <lineage>
        <taxon>Bacteria</taxon>
        <taxon>Pseudomonadati</taxon>
        <taxon>Pseudomonadota</taxon>
        <taxon>Betaproteobacteria</taxon>
        <taxon>Burkholderiales</taxon>
        <taxon>Alcaligenaceae</taxon>
        <taxon>Achromobacter</taxon>
    </lineage>
</organism>
<dbReference type="RefSeq" id="WP_254600523.1">
    <property type="nucleotide sequence ID" value="NZ_CADIJQ010000002.1"/>
</dbReference>
<dbReference type="AlphaFoldDB" id="A0A6S6ZWR2"/>
<evidence type="ECO:0000313" key="2">
    <source>
        <dbReference type="EMBL" id="CAB3689916.1"/>
    </source>
</evidence>
<protein>
    <submittedName>
        <fullName evidence="2">Uncharacterized protein</fullName>
    </submittedName>
</protein>
<keyword evidence="1" id="KW-1133">Transmembrane helix</keyword>
<keyword evidence="1" id="KW-0472">Membrane</keyword>
<name>A0A6S6ZWR2_9BURK</name>
<reference evidence="2 3" key="1">
    <citation type="submission" date="2020-04" db="EMBL/GenBank/DDBJ databases">
        <authorList>
            <person name="De Canck E."/>
        </authorList>
    </citation>
    <scope>NUCLEOTIDE SEQUENCE [LARGE SCALE GENOMIC DNA]</scope>
    <source>
        <strain evidence="2 3">LMG 3441</strain>
    </source>
</reference>
<evidence type="ECO:0000313" key="3">
    <source>
        <dbReference type="Proteomes" id="UP000494269"/>
    </source>
</evidence>
<dbReference type="EMBL" id="CADIJQ010000002">
    <property type="protein sequence ID" value="CAB3689916.1"/>
    <property type="molecule type" value="Genomic_DNA"/>
</dbReference>